<name>A0A2I0A1S7_9ASPA</name>
<evidence type="ECO:0000259" key="6">
    <source>
        <dbReference type="Pfam" id="PF07992"/>
    </source>
</evidence>
<dbReference type="Gene3D" id="3.50.50.100">
    <property type="match status" value="1"/>
</dbReference>
<dbReference type="InterPro" id="IPR036188">
    <property type="entry name" value="FAD/NAD-bd_sf"/>
</dbReference>
<dbReference type="GO" id="GO:0004756">
    <property type="term" value="F:selenide, water dikinase activity"/>
    <property type="evidence" value="ECO:0007669"/>
    <property type="project" value="UniProtKB-EC"/>
</dbReference>
<dbReference type="SUPFAM" id="SSF51905">
    <property type="entry name" value="FAD/NAD(P)-binding domain"/>
    <property type="match status" value="1"/>
</dbReference>
<keyword evidence="4" id="KW-0560">Oxidoreductase</keyword>
<dbReference type="FunFam" id="3.50.50.100:FF:000006">
    <property type="entry name" value="apoptosis-inducing factor 2"/>
    <property type="match status" value="1"/>
</dbReference>
<dbReference type="PANTHER" id="PTHR43735">
    <property type="entry name" value="APOPTOSIS-INDUCING FACTOR 1"/>
    <property type="match status" value="1"/>
</dbReference>
<evidence type="ECO:0000313" key="8">
    <source>
        <dbReference type="Proteomes" id="UP000236161"/>
    </source>
</evidence>
<dbReference type="Proteomes" id="UP000236161">
    <property type="component" value="Unassembled WGS sequence"/>
</dbReference>
<dbReference type="GO" id="GO:0005737">
    <property type="term" value="C:cytoplasm"/>
    <property type="evidence" value="ECO:0007669"/>
    <property type="project" value="TreeGrafter"/>
</dbReference>
<keyword evidence="3" id="KW-0274">FAD</keyword>
<comment type="similarity">
    <text evidence="1">Belongs to the FAD-dependent oxidoreductase family.</text>
</comment>
<keyword evidence="8" id="KW-1185">Reference proteome</keyword>
<dbReference type="GO" id="GO:0004174">
    <property type="term" value="F:electron-transferring-flavoprotein dehydrogenase activity"/>
    <property type="evidence" value="ECO:0007669"/>
    <property type="project" value="TreeGrafter"/>
</dbReference>
<gene>
    <name evidence="7" type="primary">NDC1</name>
    <name evidence="7" type="ORF">AXF42_Ash016662</name>
</gene>
<dbReference type="PANTHER" id="PTHR43735:SF3">
    <property type="entry name" value="FERROPTOSIS SUPPRESSOR PROTEIN 1"/>
    <property type="match status" value="1"/>
</dbReference>
<evidence type="ECO:0000256" key="1">
    <source>
        <dbReference type="ARBA" id="ARBA00006442"/>
    </source>
</evidence>
<comment type="function">
    <text evidence="5">Putative FAD-dependent oxidoreductase.</text>
</comment>
<dbReference type="AlphaFoldDB" id="A0A2I0A1S7"/>
<dbReference type="GO" id="GO:0050660">
    <property type="term" value="F:flavin adenine dinucleotide binding"/>
    <property type="evidence" value="ECO:0007669"/>
    <property type="project" value="TreeGrafter"/>
</dbReference>
<dbReference type="PRINTS" id="PR00368">
    <property type="entry name" value="FADPNR"/>
</dbReference>
<dbReference type="EC" id="2.7.9.3" evidence="7"/>
<evidence type="ECO:0000256" key="2">
    <source>
        <dbReference type="ARBA" id="ARBA00022630"/>
    </source>
</evidence>
<reference evidence="7 8" key="1">
    <citation type="journal article" date="2017" name="Nature">
        <title>The Apostasia genome and the evolution of orchids.</title>
        <authorList>
            <person name="Zhang G.Q."/>
            <person name="Liu K.W."/>
            <person name="Li Z."/>
            <person name="Lohaus R."/>
            <person name="Hsiao Y.Y."/>
            <person name="Niu S.C."/>
            <person name="Wang J.Y."/>
            <person name="Lin Y.C."/>
            <person name="Xu Q."/>
            <person name="Chen L.J."/>
            <person name="Yoshida K."/>
            <person name="Fujiwara S."/>
            <person name="Wang Z.W."/>
            <person name="Zhang Y.Q."/>
            <person name="Mitsuda N."/>
            <person name="Wang M."/>
            <person name="Liu G.H."/>
            <person name="Pecoraro L."/>
            <person name="Huang H.X."/>
            <person name="Xiao X.J."/>
            <person name="Lin M."/>
            <person name="Wu X.Y."/>
            <person name="Wu W.L."/>
            <person name="Chen Y.Y."/>
            <person name="Chang S.B."/>
            <person name="Sakamoto S."/>
            <person name="Ohme-Takagi M."/>
            <person name="Yagi M."/>
            <person name="Zeng S.J."/>
            <person name="Shen C.Y."/>
            <person name="Yeh C.M."/>
            <person name="Luo Y.B."/>
            <person name="Tsai W.C."/>
            <person name="Van de Peer Y."/>
            <person name="Liu Z.J."/>
        </authorList>
    </citation>
    <scope>NUCLEOTIDE SEQUENCE [LARGE SCALE GENOMIC DNA]</scope>
    <source>
        <strain evidence="8">cv. Shenzhen</strain>
        <tissue evidence="7">Stem</tissue>
    </source>
</reference>
<protein>
    <submittedName>
        <fullName evidence="7">NADH dehydrogenase C1, chloroplastic/mitochondrial</fullName>
        <ecNumber evidence="7">2.7.9.3</ecNumber>
    </submittedName>
</protein>
<dbReference type="OrthoDB" id="202203at2759"/>
<evidence type="ECO:0000256" key="4">
    <source>
        <dbReference type="ARBA" id="ARBA00023002"/>
    </source>
</evidence>
<accession>A0A2I0A1S7</accession>
<dbReference type="PRINTS" id="PR00469">
    <property type="entry name" value="PNDRDTASEII"/>
</dbReference>
<dbReference type="Pfam" id="PF07992">
    <property type="entry name" value="Pyr_redox_2"/>
    <property type="match status" value="1"/>
</dbReference>
<feature type="domain" description="FAD/NAD(P)-binding" evidence="6">
    <location>
        <begin position="11"/>
        <end position="275"/>
    </location>
</feature>
<evidence type="ECO:0000256" key="3">
    <source>
        <dbReference type="ARBA" id="ARBA00022827"/>
    </source>
</evidence>
<sequence length="361" mass="38661">MATGGAENAGRVVVVGGGIAGSAIAKRLQTDADVVIIDSKEYLEIPWAEMRSKVEPSFAQRTLIKHTEYLANATVVTSAASSVTEHEVLTKDGQTFPYDYLVIATGHGDSVTVNQKGRLQQFEQDYEKIKASDSILIVGGGPSGVELAGEIAVDFPEKKVTIVHKGSRLIEFVGTKASRKTLDWLVKHKVEVILGQSVDLDSLSESGVYTTSGGEKITADGHFLCVGKPIASSWLQDSILKDCVDKKGHLMVDENLRVKGHKNIFAIGDITDVPEIKQGFLAQKHASVVAKNLKLLIKGAPENKFATHKASPPLAIVSLGRKEGVAQFPFATLIGCFPGLIKSKDLFVGKTRKSLGLDSAS</sequence>
<organism evidence="7 8">
    <name type="scientific">Apostasia shenzhenica</name>
    <dbReference type="NCBI Taxonomy" id="1088818"/>
    <lineage>
        <taxon>Eukaryota</taxon>
        <taxon>Viridiplantae</taxon>
        <taxon>Streptophyta</taxon>
        <taxon>Embryophyta</taxon>
        <taxon>Tracheophyta</taxon>
        <taxon>Spermatophyta</taxon>
        <taxon>Magnoliopsida</taxon>
        <taxon>Liliopsida</taxon>
        <taxon>Asparagales</taxon>
        <taxon>Orchidaceae</taxon>
        <taxon>Apostasioideae</taxon>
        <taxon>Apostasia</taxon>
    </lineage>
</organism>
<evidence type="ECO:0000313" key="7">
    <source>
        <dbReference type="EMBL" id="PKA49473.1"/>
    </source>
</evidence>
<keyword evidence="7" id="KW-0808">Transferase</keyword>
<dbReference type="EMBL" id="KZ452038">
    <property type="protein sequence ID" value="PKA49473.1"/>
    <property type="molecule type" value="Genomic_DNA"/>
</dbReference>
<dbReference type="InterPro" id="IPR023753">
    <property type="entry name" value="FAD/NAD-binding_dom"/>
</dbReference>
<evidence type="ECO:0000256" key="5">
    <source>
        <dbReference type="ARBA" id="ARBA00057036"/>
    </source>
</evidence>
<keyword evidence="2" id="KW-0285">Flavoprotein</keyword>
<dbReference type="STRING" id="1088818.A0A2I0A1S7"/>
<proteinExistence type="inferred from homology"/>